<dbReference type="EMBL" id="CAJVCH010547313">
    <property type="protein sequence ID" value="CAG7828392.1"/>
    <property type="molecule type" value="Genomic_DNA"/>
</dbReference>
<organism evidence="1 2">
    <name type="scientific">Allacma fusca</name>
    <dbReference type="NCBI Taxonomy" id="39272"/>
    <lineage>
        <taxon>Eukaryota</taxon>
        <taxon>Metazoa</taxon>
        <taxon>Ecdysozoa</taxon>
        <taxon>Arthropoda</taxon>
        <taxon>Hexapoda</taxon>
        <taxon>Collembola</taxon>
        <taxon>Symphypleona</taxon>
        <taxon>Sminthuridae</taxon>
        <taxon>Allacma</taxon>
    </lineage>
</organism>
<evidence type="ECO:0000313" key="1">
    <source>
        <dbReference type="EMBL" id="CAG7828392.1"/>
    </source>
</evidence>
<sequence length="107" mass="12415">MIALAAAALRKRHHRKYTMAWTPSKERFPGECTFELRRKLTLIRVPDPGFDFSNPNIKPACLPYKLGGVGMIHEGLASGWGRMNKYAQRHGTPPYVKRLWRQHRSER</sequence>
<proteinExistence type="predicted"/>
<evidence type="ECO:0000313" key="2">
    <source>
        <dbReference type="Proteomes" id="UP000708208"/>
    </source>
</evidence>
<dbReference type="OrthoDB" id="7988274at2759"/>
<gene>
    <name evidence="1" type="ORF">AFUS01_LOCUS38322</name>
</gene>
<protein>
    <submittedName>
        <fullName evidence="1">Uncharacterized protein</fullName>
    </submittedName>
</protein>
<accession>A0A8J2L415</accession>
<keyword evidence="2" id="KW-1185">Reference proteome</keyword>
<dbReference type="Proteomes" id="UP000708208">
    <property type="component" value="Unassembled WGS sequence"/>
</dbReference>
<reference evidence="1" key="1">
    <citation type="submission" date="2021-06" db="EMBL/GenBank/DDBJ databases">
        <authorList>
            <person name="Hodson N. C."/>
            <person name="Mongue J. A."/>
            <person name="Jaron S. K."/>
        </authorList>
    </citation>
    <scope>NUCLEOTIDE SEQUENCE</scope>
</reference>
<name>A0A8J2L415_9HEXA</name>
<dbReference type="AlphaFoldDB" id="A0A8J2L415"/>
<comment type="caution">
    <text evidence="1">The sequence shown here is derived from an EMBL/GenBank/DDBJ whole genome shotgun (WGS) entry which is preliminary data.</text>
</comment>